<comment type="caution">
    <text evidence="1">The sequence shown here is derived from an EMBL/GenBank/DDBJ whole genome shotgun (WGS) entry which is preliminary data.</text>
</comment>
<evidence type="ECO:0000313" key="2">
    <source>
        <dbReference type="Proteomes" id="UP001174934"/>
    </source>
</evidence>
<sequence length="168" mass="19681">LCTRTRDELLRRHTDLQLLIAVYEHVMLDECAAYRTFKENSVPATNQKDDETEEWERFIRVAVAESKRLTSLKAVGRLWGREVIQHYKWTSRGLRFCETLRTAARTVSNLPEAITKLNNLMLRRHQIPRRRLIEDSANPISHTDLENLADWDHTEPFVIKGDTEEVAL</sequence>
<protein>
    <submittedName>
        <fullName evidence="1">Uncharacterized protein</fullName>
    </submittedName>
</protein>
<gene>
    <name evidence="1" type="ORF">B0T17DRAFT_455163</name>
</gene>
<organism evidence="1 2">
    <name type="scientific">Bombardia bombarda</name>
    <dbReference type="NCBI Taxonomy" id="252184"/>
    <lineage>
        <taxon>Eukaryota</taxon>
        <taxon>Fungi</taxon>
        <taxon>Dikarya</taxon>
        <taxon>Ascomycota</taxon>
        <taxon>Pezizomycotina</taxon>
        <taxon>Sordariomycetes</taxon>
        <taxon>Sordariomycetidae</taxon>
        <taxon>Sordariales</taxon>
        <taxon>Lasiosphaeriaceae</taxon>
        <taxon>Bombardia</taxon>
    </lineage>
</organism>
<name>A0AA40C8A6_9PEZI</name>
<dbReference type="Proteomes" id="UP001174934">
    <property type="component" value="Unassembled WGS sequence"/>
</dbReference>
<feature type="non-terminal residue" evidence="1">
    <location>
        <position position="168"/>
    </location>
</feature>
<accession>A0AA40C8A6</accession>
<feature type="non-terminal residue" evidence="1">
    <location>
        <position position="1"/>
    </location>
</feature>
<proteinExistence type="predicted"/>
<keyword evidence="2" id="KW-1185">Reference proteome</keyword>
<dbReference type="EMBL" id="JAULSR010000002">
    <property type="protein sequence ID" value="KAK0628279.1"/>
    <property type="molecule type" value="Genomic_DNA"/>
</dbReference>
<reference evidence="1" key="1">
    <citation type="submission" date="2023-06" db="EMBL/GenBank/DDBJ databases">
        <title>Genome-scale phylogeny and comparative genomics of the fungal order Sordariales.</title>
        <authorList>
            <consortium name="Lawrence Berkeley National Laboratory"/>
            <person name="Hensen N."/>
            <person name="Bonometti L."/>
            <person name="Westerberg I."/>
            <person name="Brannstrom I.O."/>
            <person name="Guillou S."/>
            <person name="Cros-Aarteil S."/>
            <person name="Calhoun S."/>
            <person name="Haridas S."/>
            <person name="Kuo A."/>
            <person name="Mondo S."/>
            <person name="Pangilinan J."/>
            <person name="Riley R."/>
            <person name="LaButti K."/>
            <person name="Andreopoulos B."/>
            <person name="Lipzen A."/>
            <person name="Chen C."/>
            <person name="Yanf M."/>
            <person name="Daum C."/>
            <person name="Ng V."/>
            <person name="Clum A."/>
            <person name="Steindorff A."/>
            <person name="Ohm R."/>
            <person name="Martin F."/>
            <person name="Silar P."/>
            <person name="Natvig D."/>
            <person name="Lalanne C."/>
            <person name="Gautier V."/>
            <person name="Ament-velasquez S.L."/>
            <person name="Kruys A."/>
            <person name="Hutchinson M.I."/>
            <person name="Powell A.J."/>
            <person name="Barry K."/>
            <person name="Miller A.N."/>
            <person name="Grigoriev I.V."/>
            <person name="Debuchy R."/>
            <person name="Gladieux P."/>
            <person name="Thoren M.H."/>
            <person name="Johannesson H."/>
        </authorList>
    </citation>
    <scope>NUCLEOTIDE SEQUENCE</scope>
    <source>
        <strain evidence="1">SMH3391-2</strain>
    </source>
</reference>
<dbReference type="AlphaFoldDB" id="A0AA40C8A6"/>
<evidence type="ECO:0000313" key="1">
    <source>
        <dbReference type="EMBL" id="KAK0628279.1"/>
    </source>
</evidence>